<sequence>MSKLLNVALLGGGALVWLAASRPLGQDDSLKLPPNPFGVKCSPYGEVFAMAMQGPIDTYWHGGEECHDENCTDPSHHHHHDGDADHDHEHEAEVVPATLSGRVDQFLAELDEAVEARTNPKEASPAQKFSQRRAVEDKLRFAYELDPSHYGNYASYHFFLTEPSIGTRPELTPGAIKLADATIRYCLARNDDPRPSLTAALAAENQLELMFLTPERYPTQDMRKVLAVLDLSLARHHEIRAEWERTGEWALISTQRQQEIAQREQFVTKIRETAEATILRLEGKTSPQAFN</sequence>
<dbReference type="EMBL" id="CP073100">
    <property type="protein sequence ID" value="QUE51841.1"/>
    <property type="molecule type" value="Genomic_DNA"/>
</dbReference>
<dbReference type="KEGG" id="lamb:KBB96_02875"/>
<evidence type="ECO:0000256" key="1">
    <source>
        <dbReference type="SAM" id="SignalP"/>
    </source>
</evidence>
<gene>
    <name evidence="2" type="ORF">KBB96_02875</name>
</gene>
<keyword evidence="3" id="KW-1185">Reference proteome</keyword>
<dbReference type="AlphaFoldDB" id="A0A975J0M8"/>
<dbReference type="RefSeq" id="WP_211632064.1">
    <property type="nucleotide sequence ID" value="NZ_CP073100.1"/>
</dbReference>
<feature type="signal peptide" evidence="1">
    <location>
        <begin position="1"/>
        <end position="19"/>
    </location>
</feature>
<accession>A0A975J0M8</accession>
<evidence type="ECO:0000313" key="2">
    <source>
        <dbReference type="EMBL" id="QUE51841.1"/>
    </source>
</evidence>
<dbReference type="Proteomes" id="UP000676169">
    <property type="component" value="Chromosome"/>
</dbReference>
<feature type="chain" id="PRO_5036711007" description="Secreted protein" evidence="1">
    <location>
        <begin position="20"/>
        <end position="291"/>
    </location>
</feature>
<reference evidence="2" key="1">
    <citation type="submission" date="2021-04" db="EMBL/GenBank/DDBJ databases">
        <title>Luteolibacter sp. 32A isolated from the skin of an Anderson's salamander (Ambystoma andersonii).</title>
        <authorList>
            <person name="Spergser J."/>
            <person name="Busse H.-J."/>
        </authorList>
    </citation>
    <scope>NUCLEOTIDE SEQUENCE</scope>
    <source>
        <strain evidence="2">32A</strain>
    </source>
</reference>
<name>A0A975J0M8_9BACT</name>
<evidence type="ECO:0000313" key="3">
    <source>
        <dbReference type="Proteomes" id="UP000676169"/>
    </source>
</evidence>
<organism evidence="2 3">
    <name type="scientific">Luteolibacter ambystomatis</name>
    <dbReference type="NCBI Taxonomy" id="2824561"/>
    <lineage>
        <taxon>Bacteria</taxon>
        <taxon>Pseudomonadati</taxon>
        <taxon>Verrucomicrobiota</taxon>
        <taxon>Verrucomicrobiia</taxon>
        <taxon>Verrucomicrobiales</taxon>
        <taxon>Verrucomicrobiaceae</taxon>
        <taxon>Luteolibacter</taxon>
    </lineage>
</organism>
<protein>
    <recommendedName>
        <fullName evidence="4">Secreted protein</fullName>
    </recommendedName>
</protein>
<evidence type="ECO:0008006" key="4">
    <source>
        <dbReference type="Google" id="ProtNLM"/>
    </source>
</evidence>
<keyword evidence="1" id="KW-0732">Signal</keyword>
<proteinExistence type="predicted"/>